<feature type="non-terminal residue" evidence="1">
    <location>
        <position position="1"/>
    </location>
</feature>
<sequence length="101" mass="11859">DDELPHNLRFHPNRPPGIQFRVQTQKEIQEHSTPLSFYRKFFPNGIMERLVQNTNVYARIQIIAKTSYANHDGSWEGRLDMHSPKTDVLNNFLVLNSQLIQ</sequence>
<evidence type="ECO:0000313" key="2">
    <source>
        <dbReference type="Proteomes" id="UP000749559"/>
    </source>
</evidence>
<organism evidence="1 2">
    <name type="scientific">Owenia fusiformis</name>
    <name type="common">Polychaete worm</name>
    <dbReference type="NCBI Taxonomy" id="6347"/>
    <lineage>
        <taxon>Eukaryota</taxon>
        <taxon>Metazoa</taxon>
        <taxon>Spiralia</taxon>
        <taxon>Lophotrochozoa</taxon>
        <taxon>Annelida</taxon>
        <taxon>Polychaeta</taxon>
        <taxon>Sedentaria</taxon>
        <taxon>Canalipalpata</taxon>
        <taxon>Sabellida</taxon>
        <taxon>Oweniida</taxon>
        <taxon>Oweniidae</taxon>
        <taxon>Owenia</taxon>
    </lineage>
</organism>
<reference evidence="1" key="1">
    <citation type="submission" date="2022-03" db="EMBL/GenBank/DDBJ databases">
        <authorList>
            <person name="Martin C."/>
        </authorList>
    </citation>
    <scope>NUCLEOTIDE SEQUENCE</scope>
</reference>
<dbReference type="Proteomes" id="UP000749559">
    <property type="component" value="Unassembled WGS sequence"/>
</dbReference>
<accession>A0A8J1TSA9</accession>
<keyword evidence="2" id="KW-1185">Reference proteome</keyword>
<dbReference type="AlphaFoldDB" id="A0A8J1TSA9"/>
<dbReference type="EMBL" id="CAIIXF020000007">
    <property type="protein sequence ID" value="CAH1789376.1"/>
    <property type="molecule type" value="Genomic_DNA"/>
</dbReference>
<name>A0A8J1TSA9_OWEFU</name>
<proteinExistence type="predicted"/>
<comment type="caution">
    <text evidence="1">The sequence shown here is derived from an EMBL/GenBank/DDBJ whole genome shotgun (WGS) entry which is preliminary data.</text>
</comment>
<dbReference type="OrthoDB" id="118105at2759"/>
<gene>
    <name evidence="1" type="ORF">OFUS_LOCUS14747</name>
</gene>
<evidence type="ECO:0000313" key="1">
    <source>
        <dbReference type="EMBL" id="CAH1789376.1"/>
    </source>
</evidence>
<protein>
    <submittedName>
        <fullName evidence="1">Uncharacterized protein</fullName>
    </submittedName>
</protein>